<gene>
    <name evidence="2" type="ORF">XENOCAPTIV_002194</name>
</gene>
<organism evidence="2 3">
    <name type="scientific">Xenoophorus captivus</name>
    <dbReference type="NCBI Taxonomy" id="1517983"/>
    <lineage>
        <taxon>Eukaryota</taxon>
        <taxon>Metazoa</taxon>
        <taxon>Chordata</taxon>
        <taxon>Craniata</taxon>
        <taxon>Vertebrata</taxon>
        <taxon>Euteleostomi</taxon>
        <taxon>Actinopterygii</taxon>
        <taxon>Neopterygii</taxon>
        <taxon>Teleostei</taxon>
        <taxon>Neoteleostei</taxon>
        <taxon>Acanthomorphata</taxon>
        <taxon>Ovalentaria</taxon>
        <taxon>Atherinomorphae</taxon>
        <taxon>Cyprinodontiformes</taxon>
        <taxon>Goodeidae</taxon>
        <taxon>Xenoophorus</taxon>
    </lineage>
</organism>
<accession>A0ABV0QU09</accession>
<sequence>MPLDVPCSMVRMGATGDSPVTKPPGHHGRQDRLRSHLLSLVFGGHSVDSQCHLPISLSTVSDRCLLYLRHSLPQGRGKTINLQQTERREPSNSLH</sequence>
<dbReference type="Proteomes" id="UP001434883">
    <property type="component" value="Unassembled WGS sequence"/>
</dbReference>
<name>A0ABV0QU09_9TELE</name>
<protein>
    <submittedName>
        <fullName evidence="2">Uncharacterized protein</fullName>
    </submittedName>
</protein>
<evidence type="ECO:0000313" key="2">
    <source>
        <dbReference type="EMBL" id="MEQ2199289.1"/>
    </source>
</evidence>
<comment type="caution">
    <text evidence="2">The sequence shown here is derived from an EMBL/GenBank/DDBJ whole genome shotgun (WGS) entry which is preliminary data.</text>
</comment>
<evidence type="ECO:0000256" key="1">
    <source>
        <dbReference type="SAM" id="MobiDB-lite"/>
    </source>
</evidence>
<evidence type="ECO:0000313" key="3">
    <source>
        <dbReference type="Proteomes" id="UP001434883"/>
    </source>
</evidence>
<proteinExistence type="predicted"/>
<feature type="region of interest" description="Disordered" evidence="1">
    <location>
        <begin position="1"/>
        <end position="30"/>
    </location>
</feature>
<reference evidence="2 3" key="1">
    <citation type="submission" date="2021-06" db="EMBL/GenBank/DDBJ databases">
        <authorList>
            <person name="Palmer J.M."/>
        </authorList>
    </citation>
    <scope>NUCLEOTIDE SEQUENCE [LARGE SCALE GENOMIC DNA]</scope>
    <source>
        <strain evidence="2 3">XC_2019</strain>
        <tissue evidence="2">Muscle</tissue>
    </source>
</reference>
<dbReference type="EMBL" id="JAHRIN010025221">
    <property type="protein sequence ID" value="MEQ2199289.1"/>
    <property type="molecule type" value="Genomic_DNA"/>
</dbReference>
<keyword evidence="3" id="KW-1185">Reference proteome</keyword>